<dbReference type="EMBL" id="UYRT01019194">
    <property type="protein sequence ID" value="VDK58286.1"/>
    <property type="molecule type" value="Genomic_DNA"/>
</dbReference>
<feature type="compositionally biased region" description="Basic and acidic residues" evidence="7">
    <location>
        <begin position="131"/>
        <end position="141"/>
    </location>
</feature>
<evidence type="ECO:0000256" key="6">
    <source>
        <dbReference type="ARBA" id="ARBA00040744"/>
    </source>
</evidence>
<sequence>MLHCFAVERLFPLPNQQQFWMLLLNGLVGTVFSDVLWLYASMLTSPVAGAVSLSLSIPFSLAADSVVRAQPPTRMQIIAAMPIIVSFIGAAFLNPETVFDSGDNCSVASGVGLEEAQSLISGNSGEDEDNCHDNESEDRGL</sequence>
<keyword evidence="4 8" id="KW-1133">Transmembrane helix</keyword>
<keyword evidence="11" id="KW-1185">Reference proteome</keyword>
<evidence type="ECO:0000259" key="9">
    <source>
        <dbReference type="Pfam" id="PF00892"/>
    </source>
</evidence>
<evidence type="ECO:0000256" key="3">
    <source>
        <dbReference type="ARBA" id="ARBA00022692"/>
    </source>
</evidence>
<comment type="subcellular location">
    <subcellularLocation>
        <location evidence="1">Membrane</location>
        <topology evidence="1">Multi-pass membrane protein</topology>
    </subcellularLocation>
</comment>
<evidence type="ECO:0000256" key="1">
    <source>
        <dbReference type="ARBA" id="ARBA00004141"/>
    </source>
</evidence>
<feature type="region of interest" description="Disordered" evidence="7">
    <location>
        <begin position="119"/>
        <end position="141"/>
    </location>
</feature>
<keyword evidence="3 8" id="KW-0812">Transmembrane</keyword>
<accession>A0A183DFD3</accession>
<keyword evidence="5 8" id="KW-0472">Membrane</keyword>
<organism evidence="12">
    <name type="scientific">Gongylonema pulchrum</name>
    <dbReference type="NCBI Taxonomy" id="637853"/>
    <lineage>
        <taxon>Eukaryota</taxon>
        <taxon>Metazoa</taxon>
        <taxon>Ecdysozoa</taxon>
        <taxon>Nematoda</taxon>
        <taxon>Chromadorea</taxon>
        <taxon>Rhabditida</taxon>
        <taxon>Spirurina</taxon>
        <taxon>Spiruromorpha</taxon>
        <taxon>Spiruroidea</taxon>
        <taxon>Gongylonematidae</taxon>
        <taxon>Gongylonema</taxon>
    </lineage>
</organism>
<evidence type="ECO:0000256" key="2">
    <source>
        <dbReference type="ARBA" id="ARBA00007863"/>
    </source>
</evidence>
<evidence type="ECO:0000313" key="11">
    <source>
        <dbReference type="Proteomes" id="UP000271098"/>
    </source>
</evidence>
<dbReference type="OrthoDB" id="10041630at2759"/>
<evidence type="ECO:0000256" key="7">
    <source>
        <dbReference type="SAM" id="MobiDB-lite"/>
    </source>
</evidence>
<dbReference type="AlphaFoldDB" id="A0A183DFD3"/>
<gene>
    <name evidence="10" type="ORF">GPUH_LOCUS7421</name>
</gene>
<dbReference type="WBParaSite" id="GPUH_0000743301-mRNA-1">
    <property type="protein sequence ID" value="GPUH_0000743301-mRNA-1"/>
    <property type="gene ID" value="GPUH_0000743301"/>
</dbReference>
<evidence type="ECO:0000313" key="12">
    <source>
        <dbReference type="WBParaSite" id="GPUH_0000743301-mRNA-1"/>
    </source>
</evidence>
<proteinExistence type="inferred from homology"/>
<evidence type="ECO:0000256" key="4">
    <source>
        <dbReference type="ARBA" id="ARBA00022989"/>
    </source>
</evidence>
<reference evidence="10 11" key="2">
    <citation type="submission" date="2018-11" db="EMBL/GenBank/DDBJ databases">
        <authorList>
            <consortium name="Pathogen Informatics"/>
        </authorList>
    </citation>
    <scope>NUCLEOTIDE SEQUENCE [LARGE SCALE GENOMIC DNA]</scope>
</reference>
<dbReference type="SUPFAM" id="SSF103481">
    <property type="entry name" value="Multidrug resistance efflux transporter EmrE"/>
    <property type="match status" value="1"/>
</dbReference>
<evidence type="ECO:0000256" key="8">
    <source>
        <dbReference type="SAM" id="Phobius"/>
    </source>
</evidence>
<dbReference type="Pfam" id="PF00892">
    <property type="entry name" value="EamA"/>
    <property type="match status" value="1"/>
</dbReference>
<feature type="transmembrane region" description="Helical" evidence="8">
    <location>
        <begin position="46"/>
        <end position="63"/>
    </location>
</feature>
<feature type="domain" description="EamA" evidence="9">
    <location>
        <begin position="8"/>
        <end position="88"/>
    </location>
</feature>
<dbReference type="PANTHER" id="PTHR23051">
    <property type="entry name" value="SOLUTE CARRIER FAMILY 35, MEMBER F5"/>
    <property type="match status" value="1"/>
</dbReference>
<dbReference type="InterPro" id="IPR000620">
    <property type="entry name" value="EamA_dom"/>
</dbReference>
<evidence type="ECO:0000256" key="5">
    <source>
        <dbReference type="ARBA" id="ARBA00023136"/>
    </source>
</evidence>
<name>A0A183DFD3_9BILA</name>
<reference evidence="12" key="1">
    <citation type="submission" date="2016-06" db="UniProtKB">
        <authorList>
            <consortium name="WormBaseParasite"/>
        </authorList>
    </citation>
    <scope>IDENTIFICATION</scope>
</reference>
<protein>
    <recommendedName>
        <fullName evidence="6">Solute carrier family 35 member F5</fullName>
    </recommendedName>
</protein>
<evidence type="ECO:0000313" key="10">
    <source>
        <dbReference type="EMBL" id="VDK58286.1"/>
    </source>
</evidence>
<dbReference type="PANTHER" id="PTHR23051:SF0">
    <property type="entry name" value="SOLUTE CARRIER FAMILY 35 MEMBER F5"/>
    <property type="match status" value="1"/>
</dbReference>
<dbReference type="GO" id="GO:0016020">
    <property type="term" value="C:membrane"/>
    <property type="evidence" value="ECO:0007669"/>
    <property type="project" value="UniProtKB-SubCell"/>
</dbReference>
<dbReference type="Proteomes" id="UP000271098">
    <property type="component" value="Unassembled WGS sequence"/>
</dbReference>
<dbReference type="InterPro" id="IPR037185">
    <property type="entry name" value="EmrE-like"/>
</dbReference>
<feature type="transmembrane region" description="Helical" evidence="8">
    <location>
        <begin position="75"/>
        <end position="93"/>
    </location>
</feature>
<comment type="similarity">
    <text evidence="2">Belongs to the SLC35F solute transporter family.</text>
</comment>